<evidence type="ECO:0000256" key="6">
    <source>
        <dbReference type="SAM" id="SignalP"/>
    </source>
</evidence>
<dbReference type="InterPro" id="IPR033985">
    <property type="entry name" value="SusD-like_N"/>
</dbReference>
<dbReference type="Pfam" id="PF07980">
    <property type="entry name" value="SusD_RagB"/>
    <property type="match status" value="1"/>
</dbReference>
<dbReference type="AlphaFoldDB" id="A0A0B7HRU7"/>
<dbReference type="Proteomes" id="UP000038083">
    <property type="component" value="Unassembled WGS sequence"/>
</dbReference>
<dbReference type="PROSITE" id="PS51257">
    <property type="entry name" value="PROKAR_LIPOPROTEIN"/>
    <property type="match status" value="1"/>
</dbReference>
<evidence type="ECO:0000259" key="7">
    <source>
        <dbReference type="Pfam" id="PF07980"/>
    </source>
</evidence>
<name>A0A0B7HRU7_9FLAO</name>
<evidence type="ECO:0000256" key="1">
    <source>
        <dbReference type="ARBA" id="ARBA00004442"/>
    </source>
</evidence>
<keyword evidence="3 6" id="KW-0732">Signal</keyword>
<dbReference type="RefSeq" id="WP_018280017.1">
    <property type="nucleotide sequence ID" value="NZ_CDOF01000040.1"/>
</dbReference>
<evidence type="ECO:0000256" key="3">
    <source>
        <dbReference type="ARBA" id="ARBA00022729"/>
    </source>
</evidence>
<dbReference type="GO" id="GO:0009279">
    <property type="term" value="C:cell outer membrane"/>
    <property type="evidence" value="ECO:0007669"/>
    <property type="project" value="UniProtKB-SubCell"/>
</dbReference>
<organism evidence="9 10">
    <name type="scientific">Capnocytophaga cynodegmi</name>
    <dbReference type="NCBI Taxonomy" id="28189"/>
    <lineage>
        <taxon>Bacteria</taxon>
        <taxon>Pseudomonadati</taxon>
        <taxon>Bacteroidota</taxon>
        <taxon>Flavobacteriia</taxon>
        <taxon>Flavobacteriales</taxon>
        <taxon>Flavobacteriaceae</taxon>
        <taxon>Capnocytophaga</taxon>
    </lineage>
</organism>
<evidence type="ECO:0000256" key="4">
    <source>
        <dbReference type="ARBA" id="ARBA00023136"/>
    </source>
</evidence>
<sequence length="494" mass="57492">MKKLTYIIFFVTTLLSLSSCSNLDQSPYENISSKDTFEKLIDAESWVNGMYIRLRRSVYGTYVIANEVQADLLNVTAFGEYKNIHRWETFTVSEPTTREIWFEDYRTIANINTALEGFPKIILKNAEEQELLNQYIGEMHLGRAFLYTRLATAFCKVYDANTASNDLGLPLEKVYDVKTKNQRASLQETYDFILSDITKAEDLLKNKTGAINADTFTIDAVKALKARVLMYMGKWEDAYKVAEDLISTNTYALATSSDELREIWHKDNAQESITQLYIATPDQLPSTNDIFFRINSFKEFEADYVPTKWAVDLFDDNDHRKRVYFEKVELVTPLDEYYPDIYIVHKYPINETLSTTTISNNYAHAPKVFRIPELYLIASESAFKNNDEVNARKYLNLLREARGLSSVTVNGDTLFQEIKNERSRELAFEGFRLFDLKRWKESVIRRTPQNTEFLSGTPREQYYELNRPADDFKFVWPVPARDREHGKLQQNPGW</sequence>
<evidence type="ECO:0000259" key="8">
    <source>
        <dbReference type="Pfam" id="PF14322"/>
    </source>
</evidence>
<dbReference type="SUPFAM" id="SSF48452">
    <property type="entry name" value="TPR-like"/>
    <property type="match status" value="1"/>
</dbReference>
<protein>
    <recommendedName>
        <fullName evidence="11">RagB/SusD family nutrient uptake outer membrane protein</fullName>
    </recommendedName>
</protein>
<evidence type="ECO:0008006" key="11">
    <source>
        <dbReference type="Google" id="ProtNLM"/>
    </source>
</evidence>
<feature type="signal peptide" evidence="6">
    <location>
        <begin position="1"/>
        <end position="21"/>
    </location>
</feature>
<dbReference type="EMBL" id="CDOG01000089">
    <property type="protein sequence ID" value="CEN42015.1"/>
    <property type="molecule type" value="Genomic_DNA"/>
</dbReference>
<feature type="domain" description="SusD-like N-terminal" evidence="8">
    <location>
        <begin position="23"/>
        <end position="228"/>
    </location>
</feature>
<feature type="domain" description="RagB/SusD" evidence="7">
    <location>
        <begin position="341"/>
        <end position="494"/>
    </location>
</feature>
<comment type="subcellular location">
    <subcellularLocation>
        <location evidence="1">Cell outer membrane</location>
    </subcellularLocation>
</comment>
<gene>
    <name evidence="9" type="ORF">CCYN74_90020</name>
</gene>
<evidence type="ECO:0000313" key="10">
    <source>
        <dbReference type="Proteomes" id="UP000038083"/>
    </source>
</evidence>
<dbReference type="InterPro" id="IPR011990">
    <property type="entry name" value="TPR-like_helical_dom_sf"/>
</dbReference>
<feature type="chain" id="PRO_5009757837" description="RagB/SusD family nutrient uptake outer membrane protein" evidence="6">
    <location>
        <begin position="22"/>
        <end position="494"/>
    </location>
</feature>
<evidence type="ECO:0000256" key="5">
    <source>
        <dbReference type="ARBA" id="ARBA00023237"/>
    </source>
</evidence>
<dbReference type="Gene3D" id="1.25.40.390">
    <property type="match status" value="1"/>
</dbReference>
<dbReference type="OrthoDB" id="630434at2"/>
<keyword evidence="4" id="KW-0472">Membrane</keyword>
<evidence type="ECO:0000313" key="9">
    <source>
        <dbReference type="EMBL" id="CEN42015.1"/>
    </source>
</evidence>
<dbReference type="Pfam" id="PF14322">
    <property type="entry name" value="SusD-like_3"/>
    <property type="match status" value="1"/>
</dbReference>
<reference evidence="9 10" key="1">
    <citation type="submission" date="2015-01" db="EMBL/GenBank/DDBJ databases">
        <authorList>
            <person name="MANFREDI Pablo"/>
        </authorList>
    </citation>
    <scope>NUCLEOTIDE SEQUENCE [LARGE SCALE GENOMIC DNA]</scope>
    <source>
        <strain evidence="9 10">Ccy74</strain>
    </source>
</reference>
<proteinExistence type="inferred from homology"/>
<comment type="similarity">
    <text evidence="2">Belongs to the SusD family.</text>
</comment>
<dbReference type="InterPro" id="IPR012944">
    <property type="entry name" value="SusD_RagB_dom"/>
</dbReference>
<keyword evidence="5" id="KW-0998">Cell outer membrane</keyword>
<accession>A0A0B7HRU7</accession>
<evidence type="ECO:0000256" key="2">
    <source>
        <dbReference type="ARBA" id="ARBA00006275"/>
    </source>
</evidence>